<comment type="caution">
    <text evidence="1">The sequence shown here is derived from an EMBL/GenBank/DDBJ whole genome shotgun (WGS) entry which is preliminary data.</text>
</comment>
<dbReference type="AlphaFoldDB" id="A0A2T7SPA7"/>
<dbReference type="OrthoDB" id="4301920at2"/>
<dbReference type="STRING" id="1440053.GCA_000718095_04630"/>
<dbReference type="Proteomes" id="UP000245992">
    <property type="component" value="Unassembled WGS sequence"/>
</dbReference>
<gene>
    <name evidence="1" type="ORF">Y717_10330</name>
</gene>
<evidence type="ECO:0000313" key="1">
    <source>
        <dbReference type="EMBL" id="PVE04706.1"/>
    </source>
</evidence>
<organism evidence="1 2">
    <name type="scientific">Streptomyces scopuliridis RB72</name>
    <dbReference type="NCBI Taxonomy" id="1440053"/>
    <lineage>
        <taxon>Bacteria</taxon>
        <taxon>Bacillati</taxon>
        <taxon>Actinomycetota</taxon>
        <taxon>Actinomycetes</taxon>
        <taxon>Kitasatosporales</taxon>
        <taxon>Streptomycetaceae</taxon>
        <taxon>Streptomyces</taxon>
    </lineage>
</organism>
<reference evidence="1 2" key="1">
    <citation type="submission" date="2013-12" db="EMBL/GenBank/DDBJ databases">
        <title>Annotated genome of Streptomyces scopuliridis.</title>
        <authorList>
            <person name="Olson J.B."/>
        </authorList>
    </citation>
    <scope>NUCLEOTIDE SEQUENCE [LARGE SCALE GENOMIC DNA]</scope>
    <source>
        <strain evidence="1 2">RB72</strain>
    </source>
</reference>
<dbReference type="PROSITE" id="PS51257">
    <property type="entry name" value="PROKAR_LIPOPROTEIN"/>
    <property type="match status" value="1"/>
</dbReference>
<protein>
    <recommendedName>
        <fullName evidence="3">Lipoprotein</fullName>
    </recommendedName>
</protein>
<dbReference type="EMBL" id="AZSP01000383">
    <property type="protein sequence ID" value="PVE04706.1"/>
    <property type="molecule type" value="Genomic_DNA"/>
</dbReference>
<keyword evidence="2" id="KW-1185">Reference proteome</keyword>
<name>A0A2T7SPA7_9ACTN</name>
<evidence type="ECO:0008006" key="3">
    <source>
        <dbReference type="Google" id="ProtNLM"/>
    </source>
</evidence>
<dbReference type="GeneID" id="95545417"/>
<proteinExistence type="predicted"/>
<sequence>MSVTHHRRLGIAAGAAFLTVAVAGCSGLGRTAVGTVTYDTPRGRHIQVSNPVVTGCHRLAPGGAVSLANRTLIDFVMYGTPDCTGKGTTYIATTLSDVIAPGEGPWRSYTIVH</sequence>
<accession>A0A2T7SPA7</accession>
<evidence type="ECO:0000313" key="2">
    <source>
        <dbReference type="Proteomes" id="UP000245992"/>
    </source>
</evidence>
<dbReference type="RefSeq" id="WP_030353630.1">
    <property type="nucleotide sequence ID" value="NZ_AZSP01000383.1"/>
</dbReference>